<organism evidence="1">
    <name type="scientific">freshwater metagenome</name>
    <dbReference type="NCBI Taxonomy" id="449393"/>
    <lineage>
        <taxon>unclassified sequences</taxon>
        <taxon>metagenomes</taxon>
        <taxon>ecological metagenomes</taxon>
    </lineage>
</organism>
<accession>A0A6J7FUC9</accession>
<dbReference type="EMBL" id="CAFBME010000086">
    <property type="protein sequence ID" value="CAB4899462.1"/>
    <property type="molecule type" value="Genomic_DNA"/>
</dbReference>
<reference evidence="1" key="1">
    <citation type="submission" date="2020-05" db="EMBL/GenBank/DDBJ databases">
        <authorList>
            <person name="Chiriac C."/>
            <person name="Salcher M."/>
            <person name="Ghai R."/>
            <person name="Kavagutti S V."/>
        </authorList>
    </citation>
    <scope>NUCLEOTIDE SEQUENCE</scope>
</reference>
<dbReference type="AlphaFoldDB" id="A0A6J7FUC9"/>
<gene>
    <name evidence="1" type="ORF">UFOPK3555_00826</name>
</gene>
<dbReference type="CDD" id="cd04488">
    <property type="entry name" value="RecG_wedge_OBF"/>
    <property type="match status" value="1"/>
</dbReference>
<dbReference type="InterPro" id="IPR012340">
    <property type="entry name" value="NA-bd_OB-fold"/>
</dbReference>
<dbReference type="Gene3D" id="2.40.50.140">
    <property type="entry name" value="Nucleic acid-binding proteins"/>
    <property type="match status" value="1"/>
</dbReference>
<protein>
    <submittedName>
        <fullName evidence="1">Unannotated protein</fullName>
    </submittedName>
</protein>
<sequence>MTQEEIAISHYDENIQPIAKAVWRKRAHVRGNVTSIRTAPSGGAPRIEVEIWDSTGGITLQFLGRREIKGLEVGSTICAEGMVGEAEGALTILNPSYELVI</sequence>
<evidence type="ECO:0000313" key="1">
    <source>
        <dbReference type="EMBL" id="CAB4899462.1"/>
    </source>
</evidence>
<name>A0A6J7FUC9_9ZZZZ</name>
<proteinExistence type="predicted"/>